<proteinExistence type="predicted"/>
<feature type="compositionally biased region" description="Polar residues" evidence="1">
    <location>
        <begin position="303"/>
        <end position="316"/>
    </location>
</feature>
<organism evidence="2 3">
    <name type="scientific">Puccinia striiformis f. sp. tritici PST-78</name>
    <dbReference type="NCBI Taxonomy" id="1165861"/>
    <lineage>
        <taxon>Eukaryota</taxon>
        <taxon>Fungi</taxon>
        <taxon>Dikarya</taxon>
        <taxon>Basidiomycota</taxon>
        <taxon>Pucciniomycotina</taxon>
        <taxon>Pucciniomycetes</taxon>
        <taxon>Pucciniales</taxon>
        <taxon>Pucciniaceae</taxon>
        <taxon>Puccinia</taxon>
    </lineage>
</organism>
<evidence type="ECO:0000313" key="2">
    <source>
        <dbReference type="EMBL" id="KNE88711.1"/>
    </source>
</evidence>
<keyword evidence="3" id="KW-1185">Reference proteome</keyword>
<evidence type="ECO:0000256" key="1">
    <source>
        <dbReference type="SAM" id="MobiDB-lite"/>
    </source>
</evidence>
<feature type="non-terminal residue" evidence="2">
    <location>
        <position position="446"/>
    </location>
</feature>
<evidence type="ECO:0000313" key="3">
    <source>
        <dbReference type="Proteomes" id="UP000054564"/>
    </source>
</evidence>
<feature type="region of interest" description="Disordered" evidence="1">
    <location>
        <begin position="166"/>
        <end position="210"/>
    </location>
</feature>
<feature type="compositionally biased region" description="Polar residues" evidence="1">
    <location>
        <begin position="43"/>
        <end position="75"/>
    </location>
</feature>
<feature type="compositionally biased region" description="Polar residues" evidence="1">
    <location>
        <begin position="89"/>
        <end position="105"/>
    </location>
</feature>
<sequence>MTNQYRQNPPNAHKNLFITPNGKFITPEAYLASLSLPAAPLRQQQRQVLNSQPHQHQRQSVYQQPSDDQQQSGYRKQQPEQQQQSYQQPNSPGLSFQHQQQSNLLSALRSHHPQQQQQSSPPDHRYQQHQQHISFNTNDVYSDYPSNHNHDRESVDVHERLASNHLPLSSNPALSHVNQSHESSRGHTVNVGRTENTPEESTQSLSLLPDAFPPSTCVKATPINHSAPLEINPDSAVTAGTTNSNQCAPRSRQKHKHTQKEKPPPKAKPLRRTLTKATYNAAVAGYSSQPPSQSRAAIPDTRTVASTTSDVPGSDTTPEERRCRVDHDDALGTRLDRVDLGDELGLSDRVVPEDVLGRADCVAPEDALGWADRVAPEDLLGDEQGVMDAAEQGFDLFDQLDDNDDVPVVQKACNSTKKPRMVLDSETVASLPDQTMDELRRLADEH</sequence>
<gene>
    <name evidence="2" type="ORF">PSTG_17871</name>
</gene>
<feature type="region of interest" description="Disordered" evidence="1">
    <location>
        <begin position="229"/>
        <end position="273"/>
    </location>
</feature>
<dbReference type="EMBL" id="AJIL01001069">
    <property type="protein sequence ID" value="KNE88711.1"/>
    <property type="molecule type" value="Genomic_DNA"/>
</dbReference>
<name>A0A0L0UP31_9BASI</name>
<accession>A0A0L0UP31</accession>
<feature type="compositionally biased region" description="Polar residues" evidence="1">
    <location>
        <begin position="166"/>
        <end position="181"/>
    </location>
</feature>
<feature type="compositionally biased region" description="Polar residues" evidence="1">
    <location>
        <begin position="238"/>
        <end position="248"/>
    </location>
</feature>
<comment type="caution">
    <text evidence="2">The sequence shown here is derived from an EMBL/GenBank/DDBJ whole genome shotgun (WGS) entry which is preliminary data.</text>
</comment>
<dbReference type="Proteomes" id="UP000054564">
    <property type="component" value="Unassembled WGS sequence"/>
</dbReference>
<dbReference type="AlphaFoldDB" id="A0A0L0UP31"/>
<feature type="compositionally biased region" description="Polar residues" evidence="1">
    <location>
        <begin position="191"/>
        <end position="206"/>
    </location>
</feature>
<protein>
    <submittedName>
        <fullName evidence="2">Uncharacterized protein</fullName>
    </submittedName>
</protein>
<feature type="compositionally biased region" description="Polar residues" evidence="1">
    <location>
        <begin position="286"/>
        <end position="295"/>
    </location>
</feature>
<feature type="region of interest" description="Disordered" evidence="1">
    <location>
        <begin position="285"/>
        <end position="321"/>
    </location>
</feature>
<feature type="region of interest" description="Disordered" evidence="1">
    <location>
        <begin position="43"/>
        <end position="130"/>
    </location>
</feature>
<feature type="compositionally biased region" description="Low complexity" evidence="1">
    <location>
        <begin position="79"/>
        <end position="88"/>
    </location>
</feature>
<reference evidence="3" key="1">
    <citation type="submission" date="2014-03" db="EMBL/GenBank/DDBJ databases">
        <title>The Genome Sequence of Puccinia striiformis f. sp. tritici PST-78.</title>
        <authorList>
            <consortium name="The Broad Institute Genome Sequencing Platform"/>
            <person name="Cuomo C."/>
            <person name="Hulbert S."/>
            <person name="Chen X."/>
            <person name="Walker B."/>
            <person name="Young S.K."/>
            <person name="Zeng Q."/>
            <person name="Gargeya S."/>
            <person name="Fitzgerald M."/>
            <person name="Haas B."/>
            <person name="Abouelleil A."/>
            <person name="Alvarado L."/>
            <person name="Arachchi H.M."/>
            <person name="Berlin A.M."/>
            <person name="Chapman S.B."/>
            <person name="Goldberg J."/>
            <person name="Griggs A."/>
            <person name="Gujja S."/>
            <person name="Hansen M."/>
            <person name="Howarth C."/>
            <person name="Imamovic A."/>
            <person name="Larimer J."/>
            <person name="McCowan C."/>
            <person name="Montmayeur A."/>
            <person name="Murphy C."/>
            <person name="Neiman D."/>
            <person name="Pearson M."/>
            <person name="Priest M."/>
            <person name="Roberts A."/>
            <person name="Saif S."/>
            <person name="Shea T."/>
            <person name="Sisk P."/>
            <person name="Sykes S."/>
            <person name="Wortman J."/>
            <person name="Nusbaum C."/>
            <person name="Birren B."/>
        </authorList>
    </citation>
    <scope>NUCLEOTIDE SEQUENCE [LARGE SCALE GENOMIC DNA]</scope>
    <source>
        <strain evidence="3">race PST-78</strain>
    </source>
</reference>